<sequence>MKRKVLTLALLGMGIGLAGTAHADLAGGLAAYEDGRCDEAVSALTPVAEAGDAAAQTALGDLYMNKDRRCQDWTRNARKAEPWYLLAARSGNTEAQRQLIAIYDVEFAETDRGQSTRWIASLAALGGANDLYELATRRQRAEGVAYDRVLAHAFFLMASRRPDKAEGVDLAAILQRGAAEMSPEQLAEAESIATAWKVGAPLPSTSVTGRRDPRDWYKASAEKGDIEAAYKLGTLYWKSDYGLSVDPKLAEFWLRKAAQGGSADAQQDLSNFYAMGYGVPKDYVLGYTLHRLAVQGGGKEALRHEDAWDDTLTEQQLGEADALIAQWKKGDALPRASRYGMQRKVNYVEHARGELAPTPEVLALFKSASEGDEAEFTRLLAKVDHLNDYLVEGDKLLHALLLPAASLRAEADAWRREEKDARDTAHWQAMQARHAALLPAKTRMLALALARGASIDEGTGRDNAAPLHLAAMFGTPEMVRMLLKQGADPRQFGGQNSMLAPLEFALEQKEHGRGVPELITPQQRTGNILALLQAGALRPYIRYDIENKRKKNEEDKISRPFADYLMWPAVLSQTRGTEVLDALLKTGTSPADSEEGKTLFDFAAEAGNADAIAWLKQRLPRYDKDKRDLWLDAAMLAMHSNAPERDQVLQQLLVKDMHWQEQGPQQEGSTHDYRTLYAGSAGVGFGTLLNHATRARRFEWIPKLAALGAPVSAGGSEEDLANAARDNDAGSVKALLAQGVDPLAGADPALSMALAAPGDDDAVLDLLLDHIVRVQKKSLSKLRNPPLEQVLTGANPISVARVRKLINAGAPVQDLSENAIDAAFAAPDPDVATLLIQRGLLRNRAPAAKPGAPRFLFVAIRSDRTDLLPSILAQGENPNRRNKLNNGGLQPSPVDYAISQGNMEALDMLLAHGGVIDTTTFTPWGTALDRAVASLDADMLRKVSKNFSLPLKRACLYSNIHLAKVVLESPASYWALLREHGFGTGSDCGNMQETLALHLSRYADPLLEGWLGQNLVERLPQLGSRRETFSADTWASIADSKNPPLAALLEKAGWVAPASPAVVEAEAKPVPQQASADDLALQATLPGHYYLRGVTEVGAEILLRPNGKFEYSMAYGAVDEYAHGSWKVLGQQVVFRSESATARAASMRPSTGAPPITVIAGRVRVEMRYHGKIIPGLKIALLGDAPLKAEGRTGAQGWYTTFDAPVRQIAISHPEVNDNKWMVYTVPAADARRGTYQLDFEPPAPPQARFDHTLAVRDGSLLMQRGESELVFEKH</sequence>
<dbReference type="Gene3D" id="1.25.40.10">
    <property type="entry name" value="Tetratricopeptide repeat domain"/>
    <property type="match status" value="2"/>
</dbReference>
<evidence type="ECO:0008006" key="5">
    <source>
        <dbReference type="Google" id="ProtNLM"/>
    </source>
</evidence>
<feature type="signal peptide" evidence="2">
    <location>
        <begin position="1"/>
        <end position="23"/>
    </location>
</feature>
<comment type="caution">
    <text evidence="3">The sequence shown here is derived from an EMBL/GenBank/DDBJ whole genome shotgun (WGS) entry which is preliminary data.</text>
</comment>
<feature type="chain" id="PRO_5032973067" description="Sel1 repeat family protein" evidence="2">
    <location>
        <begin position="24"/>
        <end position="1275"/>
    </location>
</feature>
<evidence type="ECO:0000256" key="1">
    <source>
        <dbReference type="PROSITE-ProRule" id="PRU00023"/>
    </source>
</evidence>
<dbReference type="Proteomes" id="UP000447355">
    <property type="component" value="Unassembled WGS sequence"/>
</dbReference>
<dbReference type="InterPro" id="IPR002110">
    <property type="entry name" value="Ankyrin_rpt"/>
</dbReference>
<gene>
    <name evidence="3" type="ORF">GTP90_05015</name>
</gene>
<dbReference type="InterPro" id="IPR011990">
    <property type="entry name" value="TPR-like_helical_dom_sf"/>
</dbReference>
<proteinExistence type="predicted"/>
<organism evidence="3 4">
    <name type="scientific">Duganella vulcania</name>
    <dbReference type="NCBI Taxonomy" id="2692166"/>
    <lineage>
        <taxon>Bacteria</taxon>
        <taxon>Pseudomonadati</taxon>
        <taxon>Pseudomonadota</taxon>
        <taxon>Betaproteobacteria</taxon>
        <taxon>Burkholderiales</taxon>
        <taxon>Oxalobacteraceae</taxon>
        <taxon>Telluria group</taxon>
        <taxon>Duganella</taxon>
    </lineage>
</organism>
<dbReference type="InterPro" id="IPR050767">
    <property type="entry name" value="Sel1_AlgK"/>
</dbReference>
<keyword evidence="1" id="KW-0040">ANK repeat</keyword>
<dbReference type="PANTHER" id="PTHR11102">
    <property type="entry name" value="SEL-1-LIKE PROTEIN"/>
    <property type="match status" value="1"/>
</dbReference>
<dbReference type="SMART" id="SM00671">
    <property type="entry name" value="SEL1"/>
    <property type="match status" value="3"/>
</dbReference>
<reference evidence="3" key="1">
    <citation type="submission" date="2019-12" db="EMBL/GenBank/DDBJ databases">
        <title>Novel species isolated from a subtropical stream in China.</title>
        <authorList>
            <person name="Lu H."/>
        </authorList>
    </citation>
    <scope>NUCLEOTIDE SEQUENCE [LARGE SCALE GENOMIC DNA]</scope>
    <source>
        <strain evidence="3">FT81W</strain>
    </source>
</reference>
<dbReference type="PROSITE" id="PS50088">
    <property type="entry name" value="ANK_REPEAT"/>
    <property type="match status" value="1"/>
</dbReference>
<dbReference type="SUPFAM" id="SSF81901">
    <property type="entry name" value="HCP-like"/>
    <property type="match status" value="1"/>
</dbReference>
<dbReference type="Pfam" id="PF00023">
    <property type="entry name" value="Ank"/>
    <property type="match status" value="1"/>
</dbReference>
<evidence type="ECO:0000313" key="4">
    <source>
        <dbReference type="Proteomes" id="UP000447355"/>
    </source>
</evidence>
<dbReference type="SUPFAM" id="SSF48403">
    <property type="entry name" value="Ankyrin repeat"/>
    <property type="match status" value="2"/>
</dbReference>
<dbReference type="SMART" id="SM00248">
    <property type="entry name" value="ANK"/>
    <property type="match status" value="7"/>
</dbReference>
<dbReference type="Pfam" id="PF08238">
    <property type="entry name" value="Sel1"/>
    <property type="match status" value="3"/>
</dbReference>
<dbReference type="InterPro" id="IPR006597">
    <property type="entry name" value="Sel1-like"/>
</dbReference>
<name>A0A845GKE9_9BURK</name>
<dbReference type="RefSeq" id="WP_161082460.1">
    <property type="nucleotide sequence ID" value="NZ_WWCX01000003.1"/>
</dbReference>
<dbReference type="Gene3D" id="1.25.40.20">
    <property type="entry name" value="Ankyrin repeat-containing domain"/>
    <property type="match status" value="3"/>
</dbReference>
<dbReference type="PANTHER" id="PTHR11102:SF160">
    <property type="entry name" value="ERAD-ASSOCIATED E3 UBIQUITIN-PROTEIN LIGASE COMPONENT HRD3"/>
    <property type="match status" value="1"/>
</dbReference>
<keyword evidence="2" id="KW-0732">Signal</keyword>
<evidence type="ECO:0000313" key="3">
    <source>
        <dbReference type="EMBL" id="MYM93217.1"/>
    </source>
</evidence>
<dbReference type="EMBL" id="WWCX01000003">
    <property type="protein sequence ID" value="MYM93217.1"/>
    <property type="molecule type" value="Genomic_DNA"/>
</dbReference>
<protein>
    <recommendedName>
        <fullName evidence="5">Sel1 repeat family protein</fullName>
    </recommendedName>
</protein>
<dbReference type="InterPro" id="IPR036770">
    <property type="entry name" value="Ankyrin_rpt-contain_sf"/>
</dbReference>
<evidence type="ECO:0000256" key="2">
    <source>
        <dbReference type="SAM" id="SignalP"/>
    </source>
</evidence>
<feature type="repeat" description="ANK" evidence="1">
    <location>
        <begin position="462"/>
        <end position="488"/>
    </location>
</feature>
<dbReference type="AlphaFoldDB" id="A0A845GKE9"/>
<accession>A0A845GKE9</accession>
<dbReference type="PROSITE" id="PS50297">
    <property type="entry name" value="ANK_REP_REGION"/>
    <property type="match status" value="1"/>
</dbReference>